<gene>
    <name evidence="3" type="ORF">EMEDMD4_130009</name>
</gene>
<evidence type="ECO:0000256" key="2">
    <source>
        <dbReference type="SAM" id="SignalP"/>
    </source>
</evidence>
<reference evidence="3" key="1">
    <citation type="submission" date="2019-06" db="EMBL/GenBank/DDBJ databases">
        <authorList>
            <person name="Le Quere A."/>
            <person name="Colella S."/>
        </authorList>
    </citation>
    <scope>NUCLEOTIDE SEQUENCE</scope>
    <source>
        <strain evidence="3">EmedicaeMD41</strain>
    </source>
</reference>
<proteinExistence type="predicted"/>
<evidence type="ECO:0000313" key="3">
    <source>
        <dbReference type="EMBL" id="VTZ59958.1"/>
    </source>
</evidence>
<sequence>MKKMALTLLCVAALSACTATTPELEPLPGSPTYGENASSRKTRAAPGTMIQNRFLHKGSMVFETYEVQPDHTYKLVRRSVADTWPPGD</sequence>
<protein>
    <recommendedName>
        <fullName evidence="4">Transmembrane protein</fullName>
    </recommendedName>
</protein>
<evidence type="ECO:0008006" key="4">
    <source>
        <dbReference type="Google" id="ProtNLM"/>
    </source>
</evidence>
<dbReference type="Proteomes" id="UP000507954">
    <property type="component" value="Unassembled WGS sequence"/>
</dbReference>
<organism evidence="3">
    <name type="scientific">Sinorhizobium medicae</name>
    <dbReference type="NCBI Taxonomy" id="110321"/>
    <lineage>
        <taxon>Bacteria</taxon>
        <taxon>Pseudomonadati</taxon>
        <taxon>Pseudomonadota</taxon>
        <taxon>Alphaproteobacteria</taxon>
        <taxon>Hyphomicrobiales</taxon>
        <taxon>Rhizobiaceae</taxon>
        <taxon>Sinorhizobium/Ensifer group</taxon>
        <taxon>Sinorhizobium</taxon>
    </lineage>
</organism>
<keyword evidence="2" id="KW-0732">Signal</keyword>
<dbReference type="AlphaFoldDB" id="A0A508WR12"/>
<dbReference type="RefSeq" id="WP_018208638.1">
    <property type="nucleotide sequence ID" value="NZ_CABFNB010000035.1"/>
</dbReference>
<name>A0A508WR12_9HYPH</name>
<dbReference type="EMBL" id="CABFNB010000035">
    <property type="protein sequence ID" value="VTZ59958.1"/>
    <property type="molecule type" value="Genomic_DNA"/>
</dbReference>
<feature type="region of interest" description="Disordered" evidence="1">
    <location>
        <begin position="21"/>
        <end position="46"/>
    </location>
</feature>
<accession>A0A508WR12</accession>
<feature type="chain" id="PRO_5021259732" description="Transmembrane protein" evidence="2">
    <location>
        <begin position="19"/>
        <end position="88"/>
    </location>
</feature>
<dbReference type="PROSITE" id="PS51257">
    <property type="entry name" value="PROKAR_LIPOPROTEIN"/>
    <property type="match status" value="1"/>
</dbReference>
<evidence type="ECO:0000256" key="1">
    <source>
        <dbReference type="SAM" id="MobiDB-lite"/>
    </source>
</evidence>
<feature type="signal peptide" evidence="2">
    <location>
        <begin position="1"/>
        <end position="18"/>
    </location>
</feature>